<dbReference type="EMBL" id="NMPR01000016">
    <property type="protein sequence ID" value="KAA8634986.1"/>
    <property type="molecule type" value="Genomic_DNA"/>
</dbReference>
<proteinExistence type="inferred from homology"/>
<evidence type="ECO:0000256" key="6">
    <source>
        <dbReference type="SAM" id="Phobius"/>
    </source>
</evidence>
<feature type="transmembrane region" description="Helical" evidence="6">
    <location>
        <begin position="174"/>
        <end position="195"/>
    </location>
</feature>
<keyword evidence="2 6" id="KW-0812">Transmembrane</keyword>
<comment type="similarity">
    <text evidence="5">Belongs to the SAT4 family.</text>
</comment>
<evidence type="ECO:0000256" key="3">
    <source>
        <dbReference type="ARBA" id="ARBA00022989"/>
    </source>
</evidence>
<gene>
    <name evidence="8" type="ORF">SMACR_03940</name>
</gene>
<evidence type="ECO:0000256" key="2">
    <source>
        <dbReference type="ARBA" id="ARBA00022692"/>
    </source>
</evidence>
<keyword evidence="3 6" id="KW-1133">Transmembrane helix</keyword>
<feature type="transmembrane region" description="Helical" evidence="6">
    <location>
        <begin position="293"/>
        <end position="314"/>
    </location>
</feature>
<reference evidence="8 9" key="1">
    <citation type="submission" date="2017-07" db="EMBL/GenBank/DDBJ databases">
        <title>Genome sequence of the Sordaria macrospora wild type strain R19027.</title>
        <authorList>
            <person name="Nowrousian M."/>
            <person name="Teichert I."/>
            <person name="Kueck U."/>
        </authorList>
    </citation>
    <scope>NUCLEOTIDE SEQUENCE [LARGE SCALE GENOMIC DNA]</scope>
    <source>
        <strain evidence="8 9">R19027</strain>
        <tissue evidence="8">Mycelium</tissue>
    </source>
</reference>
<feature type="transmembrane region" description="Helical" evidence="6">
    <location>
        <begin position="255"/>
        <end position="273"/>
    </location>
</feature>
<sequence length="479" mass="52566">MSLPQLSSPSLLIVSVQQRRDTFTPQPSNNINIILSTMPSRTQISPPQLISNPKESHQSSIIACAVITWSLSALFVGLRFYTRGFLLKGKVLGAEDWVLLVALVMSGLTSGGLIEQAIYGLGKHALDVDPALVIPMGKAGWYTILYYMLSLLFTKISILLLYIRILSYQHARYLVYLILGIVVATNGVWTLYTVVTACDPLWAFWDPASVSIPFRCRGVAYWYANTGLHIGTDLLLYILPLPVLVKLKVGWGRKIVLFLVLGLGGLVCLVSTIRLWDLVAEASRPDFTFDNVSIAYLTCSEVNGAVVVACCMTLKPFFDRISTFWCLGRLRLTKSDSSGKSDVVDSDVEAQHFCKQSPRKMMNLQGVVSPKGKVGDGPPTIGSTPTRPMVMAMAQCKRRGSWSWLYTSSSQSRWDEGDLTEANETSERGNALSVNAIECDAVSQELSPVSPVLSTGSEASWKSEETVTTKLVTMCPKVS</sequence>
<name>A0A8S9A0M9_SORMA</name>
<comment type="caution">
    <text evidence="8">The sequence shown here is derived from an EMBL/GenBank/DDBJ whole genome shotgun (WGS) entry which is preliminary data.</text>
</comment>
<keyword evidence="4 6" id="KW-0472">Membrane</keyword>
<evidence type="ECO:0000256" key="1">
    <source>
        <dbReference type="ARBA" id="ARBA00004141"/>
    </source>
</evidence>
<dbReference type="Proteomes" id="UP000433876">
    <property type="component" value="Unassembled WGS sequence"/>
</dbReference>
<dbReference type="PANTHER" id="PTHR33048:SF47">
    <property type="entry name" value="INTEGRAL MEMBRANE PROTEIN-RELATED"/>
    <property type="match status" value="1"/>
</dbReference>
<evidence type="ECO:0000313" key="9">
    <source>
        <dbReference type="Proteomes" id="UP000433876"/>
    </source>
</evidence>
<feature type="transmembrane region" description="Helical" evidence="6">
    <location>
        <begin position="60"/>
        <end position="81"/>
    </location>
</feature>
<evidence type="ECO:0000259" key="7">
    <source>
        <dbReference type="Pfam" id="PF20684"/>
    </source>
</evidence>
<accession>A0A8S9A0M9</accession>
<organism evidence="8 9">
    <name type="scientific">Sordaria macrospora</name>
    <dbReference type="NCBI Taxonomy" id="5147"/>
    <lineage>
        <taxon>Eukaryota</taxon>
        <taxon>Fungi</taxon>
        <taxon>Dikarya</taxon>
        <taxon>Ascomycota</taxon>
        <taxon>Pezizomycotina</taxon>
        <taxon>Sordariomycetes</taxon>
        <taxon>Sordariomycetidae</taxon>
        <taxon>Sordariales</taxon>
        <taxon>Sordariaceae</taxon>
        <taxon>Sordaria</taxon>
    </lineage>
</organism>
<feature type="domain" description="Rhodopsin" evidence="7">
    <location>
        <begin position="78"/>
        <end position="319"/>
    </location>
</feature>
<dbReference type="InterPro" id="IPR052337">
    <property type="entry name" value="SAT4-like"/>
</dbReference>
<comment type="subcellular location">
    <subcellularLocation>
        <location evidence="1">Membrane</location>
        <topology evidence="1">Multi-pass membrane protein</topology>
    </subcellularLocation>
</comment>
<dbReference type="VEuPathDB" id="FungiDB:SMAC_03940"/>
<feature type="transmembrane region" description="Helical" evidence="6">
    <location>
        <begin position="97"/>
        <end position="119"/>
    </location>
</feature>
<evidence type="ECO:0000256" key="5">
    <source>
        <dbReference type="ARBA" id="ARBA00038359"/>
    </source>
</evidence>
<feature type="transmembrane region" description="Helical" evidence="6">
    <location>
        <begin position="220"/>
        <end position="243"/>
    </location>
</feature>
<dbReference type="InterPro" id="IPR049326">
    <property type="entry name" value="Rhodopsin_dom_fungi"/>
</dbReference>
<protein>
    <recommendedName>
        <fullName evidence="7">Rhodopsin domain-containing protein</fullName>
    </recommendedName>
</protein>
<feature type="transmembrane region" description="Helical" evidence="6">
    <location>
        <begin position="139"/>
        <end position="162"/>
    </location>
</feature>
<dbReference type="Pfam" id="PF20684">
    <property type="entry name" value="Fung_rhodopsin"/>
    <property type="match status" value="1"/>
</dbReference>
<evidence type="ECO:0000313" key="8">
    <source>
        <dbReference type="EMBL" id="KAA8634986.1"/>
    </source>
</evidence>
<dbReference type="AlphaFoldDB" id="A0A8S9A0M9"/>
<dbReference type="PANTHER" id="PTHR33048">
    <property type="entry name" value="PTH11-LIKE INTEGRAL MEMBRANE PROTEIN (AFU_ORTHOLOGUE AFUA_5G11245)"/>
    <property type="match status" value="1"/>
</dbReference>
<evidence type="ECO:0000256" key="4">
    <source>
        <dbReference type="ARBA" id="ARBA00023136"/>
    </source>
</evidence>
<dbReference type="GO" id="GO:0016020">
    <property type="term" value="C:membrane"/>
    <property type="evidence" value="ECO:0007669"/>
    <property type="project" value="UniProtKB-SubCell"/>
</dbReference>